<protein>
    <submittedName>
        <fullName evidence="2">Uncharacterized protein</fullName>
    </submittedName>
</protein>
<sequence>MKNTILLNSGVITCSAVISSFLLAIINKPVSKHH</sequence>
<keyword evidence="1" id="KW-1133">Transmembrane helix</keyword>
<feature type="transmembrane region" description="Helical" evidence="1">
    <location>
        <begin position="6"/>
        <end position="26"/>
    </location>
</feature>
<reference evidence="2" key="1">
    <citation type="submission" date="2018-02" db="EMBL/GenBank/DDBJ databases">
        <title>Rhizophora mucronata_Transcriptome.</title>
        <authorList>
            <person name="Meera S.P."/>
            <person name="Sreeshan A."/>
            <person name="Augustine A."/>
        </authorList>
    </citation>
    <scope>NUCLEOTIDE SEQUENCE</scope>
    <source>
        <tissue evidence="2">Leaf</tissue>
    </source>
</reference>
<evidence type="ECO:0000256" key="1">
    <source>
        <dbReference type="SAM" id="Phobius"/>
    </source>
</evidence>
<evidence type="ECO:0000313" key="2">
    <source>
        <dbReference type="EMBL" id="MBX58147.1"/>
    </source>
</evidence>
<keyword evidence="1" id="KW-0812">Transmembrane</keyword>
<organism evidence="2">
    <name type="scientific">Rhizophora mucronata</name>
    <name type="common">Asiatic mangrove</name>
    <dbReference type="NCBI Taxonomy" id="61149"/>
    <lineage>
        <taxon>Eukaryota</taxon>
        <taxon>Viridiplantae</taxon>
        <taxon>Streptophyta</taxon>
        <taxon>Embryophyta</taxon>
        <taxon>Tracheophyta</taxon>
        <taxon>Spermatophyta</taxon>
        <taxon>Magnoliopsida</taxon>
        <taxon>eudicotyledons</taxon>
        <taxon>Gunneridae</taxon>
        <taxon>Pentapetalae</taxon>
        <taxon>rosids</taxon>
        <taxon>fabids</taxon>
        <taxon>Malpighiales</taxon>
        <taxon>Rhizophoraceae</taxon>
        <taxon>Rhizophora</taxon>
    </lineage>
</organism>
<name>A0A2P2PTU2_RHIMU</name>
<keyword evidence="1" id="KW-0472">Membrane</keyword>
<dbReference type="EMBL" id="GGEC01077663">
    <property type="protein sequence ID" value="MBX58147.1"/>
    <property type="molecule type" value="Transcribed_RNA"/>
</dbReference>
<proteinExistence type="predicted"/>
<dbReference type="AlphaFoldDB" id="A0A2P2PTU2"/>
<accession>A0A2P2PTU2</accession>